<dbReference type="KEGG" id="xtw:AB672_08260"/>
<gene>
    <name evidence="15 17" type="primary">aat</name>
    <name evidence="16" type="ORF">AF72_10860</name>
    <name evidence="17" type="ORF">LPH55_01975</name>
</gene>
<dbReference type="SUPFAM" id="SSF55729">
    <property type="entry name" value="Acyl-CoA N-acyltransferases (Nat)"/>
    <property type="match status" value="1"/>
</dbReference>
<keyword evidence="4 15" id="KW-0012">Acyltransferase</keyword>
<evidence type="ECO:0000313" key="17">
    <source>
        <dbReference type="EMBL" id="MCD8472267.1"/>
    </source>
</evidence>
<evidence type="ECO:0000256" key="9">
    <source>
        <dbReference type="ARBA" id="ARBA00061535"/>
    </source>
</evidence>
<dbReference type="InterPro" id="IPR016181">
    <property type="entry name" value="Acyl_CoA_acyltransferase"/>
</dbReference>
<dbReference type="AlphaFoldDB" id="Z9JGB8"/>
<evidence type="ECO:0000256" key="12">
    <source>
        <dbReference type="ARBA" id="ARBA00077136"/>
    </source>
</evidence>
<dbReference type="PANTHER" id="PTHR30098">
    <property type="entry name" value="LEUCYL/PHENYLALANYL-TRNA--PROTEIN TRANSFERASE"/>
    <property type="match status" value="1"/>
</dbReference>
<dbReference type="Proteomes" id="UP000020406">
    <property type="component" value="Unassembled WGS sequence"/>
</dbReference>
<dbReference type="Pfam" id="PF03588">
    <property type="entry name" value="Leu_Phe_trans"/>
    <property type="match status" value="1"/>
</dbReference>
<proteinExistence type="inferred from homology"/>
<comment type="catalytic activity">
    <reaction evidence="7 15">
        <text>N-terminal L-lysyl-[protein] + L-leucyl-tRNA(Leu) = N-terminal L-leucyl-L-lysyl-[protein] + tRNA(Leu) + H(+)</text>
        <dbReference type="Rhea" id="RHEA:12340"/>
        <dbReference type="Rhea" id="RHEA-COMP:9613"/>
        <dbReference type="Rhea" id="RHEA-COMP:9622"/>
        <dbReference type="Rhea" id="RHEA-COMP:12670"/>
        <dbReference type="Rhea" id="RHEA-COMP:12671"/>
        <dbReference type="ChEBI" id="CHEBI:15378"/>
        <dbReference type="ChEBI" id="CHEBI:65249"/>
        <dbReference type="ChEBI" id="CHEBI:78442"/>
        <dbReference type="ChEBI" id="CHEBI:78494"/>
        <dbReference type="ChEBI" id="CHEBI:133043"/>
        <dbReference type="EC" id="2.3.2.6"/>
    </reaction>
</comment>
<evidence type="ECO:0000256" key="14">
    <source>
        <dbReference type="ARBA" id="ARBA00083640"/>
    </source>
</evidence>
<reference evidence="17" key="2">
    <citation type="submission" date="2021-11" db="EMBL/GenBank/DDBJ databases">
        <title>Genome sequence of Xylella taiwanensis PLS432.</title>
        <authorList>
            <person name="Weng L.-W."/>
            <person name="Su C.-C."/>
            <person name="Tsai C.-W."/>
            <person name="Kuo C.-H."/>
        </authorList>
    </citation>
    <scope>NUCLEOTIDE SEQUENCE</scope>
    <source>
        <strain evidence="17">PLS432</strain>
    </source>
</reference>
<dbReference type="Gene3D" id="3.40.630.70">
    <property type="entry name" value="Leucyl/phenylalanyl-tRNA-protein transferase, C-terminal domain"/>
    <property type="match status" value="1"/>
</dbReference>
<evidence type="ECO:0000256" key="1">
    <source>
        <dbReference type="ARBA" id="ARBA00004496"/>
    </source>
</evidence>
<dbReference type="FunFam" id="3.30.70.3550:FF:000001">
    <property type="entry name" value="Leucyl/phenylalanyl-tRNA--protein transferase"/>
    <property type="match status" value="1"/>
</dbReference>
<name>Z9JGB8_9GAMM</name>
<dbReference type="eggNOG" id="COG2360">
    <property type="taxonomic scope" value="Bacteria"/>
</dbReference>
<dbReference type="HAMAP" id="MF_00688">
    <property type="entry name" value="Leu_Phe_trans"/>
    <property type="match status" value="1"/>
</dbReference>
<protein>
    <recommendedName>
        <fullName evidence="11 15">Leucyl/phenylalanyl-tRNA--protein transferase</fullName>
        <ecNumber evidence="10 15">2.3.2.6</ecNumber>
    </recommendedName>
    <alternativeName>
        <fullName evidence="12 15">L/F-transferase</fullName>
    </alternativeName>
    <alternativeName>
        <fullName evidence="13 15">Leucyltransferase</fullName>
    </alternativeName>
    <alternativeName>
        <fullName evidence="14 15">Phenyalanyltransferase</fullName>
    </alternativeName>
</protein>
<dbReference type="InterPro" id="IPR042203">
    <property type="entry name" value="Leu/Phe-tRNA_Trfase_C"/>
</dbReference>
<dbReference type="GO" id="GO:0005737">
    <property type="term" value="C:cytoplasm"/>
    <property type="evidence" value="ECO:0007669"/>
    <property type="project" value="UniProtKB-SubCell"/>
</dbReference>
<dbReference type="Proteomes" id="UP001430701">
    <property type="component" value="Unassembled WGS sequence"/>
</dbReference>
<accession>Z9JGB8</accession>
<comment type="catalytic activity">
    <reaction evidence="5 15">
        <text>L-phenylalanyl-tRNA(Phe) + an N-terminal L-alpha-aminoacyl-[protein] = an N-terminal L-phenylalanyl-L-alpha-aminoacyl-[protein] + tRNA(Phe)</text>
        <dbReference type="Rhea" id="RHEA:43632"/>
        <dbReference type="Rhea" id="RHEA-COMP:9668"/>
        <dbReference type="Rhea" id="RHEA-COMP:9699"/>
        <dbReference type="Rhea" id="RHEA-COMP:10636"/>
        <dbReference type="Rhea" id="RHEA-COMP:10637"/>
        <dbReference type="ChEBI" id="CHEBI:78442"/>
        <dbReference type="ChEBI" id="CHEBI:78531"/>
        <dbReference type="ChEBI" id="CHEBI:78597"/>
        <dbReference type="ChEBI" id="CHEBI:83561"/>
        <dbReference type="EC" id="2.3.2.6"/>
    </reaction>
</comment>
<dbReference type="STRING" id="1444770.AF72_10860"/>
<evidence type="ECO:0000313" key="16">
    <source>
        <dbReference type="EMBL" id="EWS77440.1"/>
    </source>
</evidence>
<dbReference type="EMBL" id="JAJPPU010000001">
    <property type="protein sequence ID" value="MCD8472267.1"/>
    <property type="molecule type" value="Genomic_DNA"/>
</dbReference>
<evidence type="ECO:0000256" key="2">
    <source>
        <dbReference type="ARBA" id="ARBA00022490"/>
    </source>
</evidence>
<dbReference type="RefSeq" id="WP_038272210.1">
    <property type="nucleotide sequence ID" value="NZ_CP053627.1"/>
</dbReference>
<evidence type="ECO:0000313" key="19">
    <source>
        <dbReference type="Proteomes" id="UP001430701"/>
    </source>
</evidence>
<evidence type="ECO:0000313" key="18">
    <source>
        <dbReference type="Proteomes" id="UP000020406"/>
    </source>
</evidence>
<comment type="similarity">
    <text evidence="9 15">Belongs to the L/F-transferase family.</text>
</comment>
<dbReference type="InterPro" id="IPR004616">
    <property type="entry name" value="Leu/Phe-tRNA_Trfase"/>
</dbReference>
<keyword evidence="19" id="KW-1185">Reference proteome</keyword>
<dbReference type="NCBIfam" id="TIGR00667">
    <property type="entry name" value="aat"/>
    <property type="match status" value="1"/>
</dbReference>
<organism evidence="16 18">
    <name type="scientific">Xylella taiwanensis</name>
    <dbReference type="NCBI Taxonomy" id="1444770"/>
    <lineage>
        <taxon>Bacteria</taxon>
        <taxon>Pseudomonadati</taxon>
        <taxon>Pseudomonadota</taxon>
        <taxon>Gammaproteobacteria</taxon>
        <taxon>Lysobacterales</taxon>
        <taxon>Lysobacteraceae</taxon>
        <taxon>Xylella</taxon>
    </lineage>
</organism>
<evidence type="ECO:0000256" key="11">
    <source>
        <dbReference type="ARBA" id="ARBA00074372"/>
    </source>
</evidence>
<sequence>MHLYPYLLSPSPDTPFPPAEHALREPNGLLAVGGDLTPQRLLAAYGGGIFPWFTEEQPLLWWSPDPRTVFRSDSIHLSRRFRRSLRTSTWTVRADSMFAAVIDACACTSRRGQDGTWITANMREAYLTLHRLGYAHSVEVFDGIMLVGGLYGVALGHMFFGESMFSTRNGASKIALASLANFLHTHNMPLIDAQVENQHLLNLGAERWPRNDFLAHVRRLVTETGLPTCWNTLFGEHLSRDLA</sequence>
<dbReference type="GO" id="GO:0030163">
    <property type="term" value="P:protein catabolic process"/>
    <property type="evidence" value="ECO:0007669"/>
    <property type="project" value="UniProtKB-UniRule"/>
</dbReference>
<evidence type="ECO:0000256" key="4">
    <source>
        <dbReference type="ARBA" id="ARBA00023315"/>
    </source>
</evidence>
<evidence type="ECO:0000256" key="7">
    <source>
        <dbReference type="ARBA" id="ARBA00051538"/>
    </source>
</evidence>
<comment type="caution">
    <text evidence="16">The sequence shown here is derived from an EMBL/GenBank/DDBJ whole genome shotgun (WGS) entry which is preliminary data.</text>
</comment>
<dbReference type="Gene3D" id="3.30.70.3550">
    <property type="entry name" value="Leucyl/phenylalanyl-tRNA-protein transferase, N-terminal domain"/>
    <property type="match status" value="1"/>
</dbReference>
<dbReference type="PANTHER" id="PTHR30098:SF2">
    <property type="entry name" value="LEUCYL_PHENYLALANYL-TRNA--PROTEIN TRANSFERASE"/>
    <property type="match status" value="1"/>
</dbReference>
<reference evidence="16 18" key="1">
    <citation type="journal article" date="2014" name="Genome Announc.">
        <title>Draft Genome Sequence of Xylella fastidiosa Pear Leaf Scorch Strain in Taiwan.</title>
        <authorList>
            <person name="Su C.C."/>
            <person name="Deng W.L."/>
            <person name="Jan F.J."/>
            <person name="Chang C.J."/>
            <person name="Huang H."/>
            <person name="Chen J."/>
        </authorList>
    </citation>
    <scope>NUCLEOTIDE SEQUENCE [LARGE SCALE GENOMIC DNA]</scope>
    <source>
        <strain evidence="16 18">PLS229</strain>
    </source>
</reference>
<dbReference type="GeneID" id="68901283"/>
<dbReference type="PATRIC" id="fig|1444770.3.peg.2569"/>
<keyword evidence="3 15" id="KW-0808">Transferase</keyword>
<dbReference type="EC" id="2.3.2.6" evidence="10 15"/>
<evidence type="ECO:0000256" key="6">
    <source>
        <dbReference type="ARBA" id="ARBA00050652"/>
    </source>
</evidence>
<evidence type="ECO:0000256" key="10">
    <source>
        <dbReference type="ARBA" id="ARBA00066767"/>
    </source>
</evidence>
<keyword evidence="2 15" id="KW-0963">Cytoplasm</keyword>
<evidence type="ECO:0000256" key="3">
    <source>
        <dbReference type="ARBA" id="ARBA00022679"/>
    </source>
</evidence>
<evidence type="ECO:0000256" key="15">
    <source>
        <dbReference type="HAMAP-Rule" id="MF_00688"/>
    </source>
</evidence>
<evidence type="ECO:0000256" key="8">
    <source>
        <dbReference type="ARBA" id="ARBA00054043"/>
    </source>
</evidence>
<dbReference type="EMBL" id="JDSQ01000020">
    <property type="protein sequence ID" value="EWS77440.1"/>
    <property type="molecule type" value="Genomic_DNA"/>
</dbReference>
<comment type="catalytic activity">
    <reaction evidence="6 15">
        <text>N-terminal L-arginyl-[protein] + L-leucyl-tRNA(Leu) = N-terminal L-leucyl-L-arginyl-[protein] + tRNA(Leu) + H(+)</text>
        <dbReference type="Rhea" id="RHEA:50416"/>
        <dbReference type="Rhea" id="RHEA-COMP:9613"/>
        <dbReference type="Rhea" id="RHEA-COMP:9622"/>
        <dbReference type="Rhea" id="RHEA-COMP:12672"/>
        <dbReference type="Rhea" id="RHEA-COMP:12673"/>
        <dbReference type="ChEBI" id="CHEBI:15378"/>
        <dbReference type="ChEBI" id="CHEBI:64719"/>
        <dbReference type="ChEBI" id="CHEBI:78442"/>
        <dbReference type="ChEBI" id="CHEBI:78494"/>
        <dbReference type="ChEBI" id="CHEBI:133044"/>
        <dbReference type="EC" id="2.3.2.6"/>
    </reaction>
</comment>
<evidence type="ECO:0000256" key="5">
    <source>
        <dbReference type="ARBA" id="ARBA00050607"/>
    </source>
</evidence>
<dbReference type="GO" id="GO:0008914">
    <property type="term" value="F:leucyl-tRNA--protein transferase activity"/>
    <property type="evidence" value="ECO:0007669"/>
    <property type="project" value="UniProtKB-UniRule"/>
</dbReference>
<dbReference type="InterPro" id="IPR042221">
    <property type="entry name" value="Leu/Phe-tRNA_Trfase_N"/>
</dbReference>
<comment type="function">
    <text evidence="8 15">Functions in the N-end rule pathway of protein degradation where it conjugates Leu, Phe and, less efficiently, Met from aminoacyl-tRNAs to the N-termini of proteins containing an N-terminal arginine or lysine.</text>
</comment>
<comment type="subcellular location">
    <subcellularLocation>
        <location evidence="1 15">Cytoplasm</location>
    </subcellularLocation>
</comment>
<evidence type="ECO:0000256" key="13">
    <source>
        <dbReference type="ARBA" id="ARBA00077165"/>
    </source>
</evidence>
<dbReference type="OrthoDB" id="9790282at2"/>